<dbReference type="InterPro" id="IPR040706">
    <property type="entry name" value="Zf-MYST"/>
</dbReference>
<evidence type="ECO:0000259" key="4">
    <source>
        <dbReference type="PROSITE" id="PS51726"/>
    </source>
</evidence>
<evidence type="ECO:0000256" key="2">
    <source>
        <dbReference type="PIRSR" id="PIRSR602717-51"/>
    </source>
</evidence>
<dbReference type="GO" id="GO:0004402">
    <property type="term" value="F:histone acetyltransferase activity"/>
    <property type="evidence" value="ECO:0007669"/>
    <property type="project" value="InterPro"/>
</dbReference>
<feature type="region of interest" description="Disordered" evidence="3">
    <location>
        <begin position="339"/>
        <end position="378"/>
    </location>
</feature>
<evidence type="ECO:0000256" key="1">
    <source>
        <dbReference type="ARBA" id="ARBA00022679"/>
    </source>
</evidence>
<feature type="compositionally biased region" description="Low complexity" evidence="3">
    <location>
        <begin position="367"/>
        <end position="378"/>
    </location>
</feature>
<feature type="compositionally biased region" description="Low complexity" evidence="3">
    <location>
        <begin position="531"/>
        <end position="542"/>
    </location>
</feature>
<feature type="active site" description="Proton donor/acceptor" evidence="2">
    <location>
        <position position="294"/>
    </location>
</feature>
<evidence type="ECO:0000256" key="3">
    <source>
        <dbReference type="SAM" id="MobiDB-lite"/>
    </source>
</evidence>
<dbReference type="PROSITE" id="PS51726">
    <property type="entry name" value="MYST_HAT"/>
    <property type="match status" value="1"/>
</dbReference>
<organism evidence="5 6">
    <name type="scientific">Cafeteria roenbergensis</name>
    <name type="common">Marine flagellate</name>
    <dbReference type="NCBI Taxonomy" id="33653"/>
    <lineage>
        <taxon>Eukaryota</taxon>
        <taxon>Sar</taxon>
        <taxon>Stramenopiles</taxon>
        <taxon>Bigyra</taxon>
        <taxon>Opalozoa</taxon>
        <taxon>Bicosoecida</taxon>
        <taxon>Cafeteriaceae</taxon>
        <taxon>Cafeteria</taxon>
    </lineage>
</organism>
<dbReference type="InterPro" id="IPR002717">
    <property type="entry name" value="HAT_MYST-type"/>
</dbReference>
<dbReference type="GO" id="GO:0006355">
    <property type="term" value="P:regulation of DNA-templated transcription"/>
    <property type="evidence" value="ECO:0007669"/>
    <property type="project" value="InterPro"/>
</dbReference>
<reference evidence="5 6" key="1">
    <citation type="submission" date="2019-07" db="EMBL/GenBank/DDBJ databases">
        <title>Genomes of Cafeteria roenbergensis.</title>
        <authorList>
            <person name="Fischer M.G."/>
            <person name="Hackl T."/>
            <person name="Roman M."/>
        </authorList>
    </citation>
    <scope>NUCLEOTIDE SEQUENCE [LARGE SCALE GENOMIC DNA]</scope>
    <source>
        <strain evidence="5 6">E4-10P</strain>
    </source>
</reference>
<dbReference type="AlphaFoldDB" id="A0A5A8DSX0"/>
<evidence type="ECO:0000313" key="6">
    <source>
        <dbReference type="Proteomes" id="UP000322899"/>
    </source>
</evidence>
<dbReference type="Pfam" id="PF01853">
    <property type="entry name" value="MOZ_SAS"/>
    <property type="match status" value="1"/>
</dbReference>
<dbReference type="InterPro" id="IPR016197">
    <property type="entry name" value="Chromo-like_dom_sf"/>
</dbReference>
<dbReference type="SUPFAM" id="SSF54160">
    <property type="entry name" value="Chromo domain-like"/>
    <property type="match status" value="1"/>
</dbReference>
<proteinExistence type="predicted"/>
<dbReference type="PANTHER" id="PTHR10615">
    <property type="entry name" value="HISTONE ACETYLTRANSFERASE"/>
    <property type="match status" value="1"/>
</dbReference>
<dbReference type="Gene3D" id="2.30.30.140">
    <property type="match status" value="1"/>
</dbReference>
<dbReference type="InterPro" id="IPR050603">
    <property type="entry name" value="MYST_HAT"/>
</dbReference>
<comment type="caution">
    <text evidence="5">The sequence shown here is derived from an EMBL/GenBank/DDBJ whole genome shotgun (WGS) entry which is preliminary data.</text>
</comment>
<dbReference type="SUPFAM" id="SSF55729">
    <property type="entry name" value="Acyl-CoA N-acyltransferases (Nat)"/>
    <property type="match status" value="1"/>
</dbReference>
<dbReference type="Pfam" id="PF11717">
    <property type="entry name" value="Tudor-knot"/>
    <property type="match status" value="1"/>
</dbReference>
<dbReference type="InterPro" id="IPR025995">
    <property type="entry name" value="Tudor-knot"/>
</dbReference>
<dbReference type="Pfam" id="PF17772">
    <property type="entry name" value="zf-MYST"/>
    <property type="match status" value="1"/>
</dbReference>
<evidence type="ECO:0000313" key="5">
    <source>
        <dbReference type="EMBL" id="KAA0168279.1"/>
    </source>
</evidence>
<accession>A0A5A8DSX0</accession>
<dbReference type="Gene3D" id="3.30.60.60">
    <property type="entry name" value="N-acetyl transferase-like"/>
    <property type="match status" value="1"/>
</dbReference>
<feature type="compositionally biased region" description="Acidic residues" evidence="3">
    <location>
        <begin position="492"/>
        <end position="525"/>
    </location>
</feature>
<dbReference type="Gene3D" id="3.40.630.30">
    <property type="match status" value="1"/>
</dbReference>
<sequence>MSGVPLTTLEGRPIRKGDVVVCRWDDDAEHTGEVLETAAGAGAADGLVYLHYPALNRRMDDWVERRQVLRHAAPEQLADLAAERRAALQRQTRRSSRSREAVEGQTLLSLPGVDPSVALAAEEEHAAVTRVKNVSAITLGAWRMRCWYFSPFPEGFSRLRLLHMHPMSLRYFESETALRRHHSKEGALWSVFEVDGARHRLWCRCLCLLAKLFLDHKTLYFDVDPFLFYVLCEVDDRGSHHIVGYFSKEKHSPEGNNLACILTLPPYQGRGYAKLLIALSFAMSRAQRTRGSPEKPLSDLGRLSYTGYWSWAALRALAGLAGISDAQVEAAAPAASAAAAASAPGPRHSEQPPLADGAKTHRRASLHHSTSAAAAATPRKAAALTTSASTAASSDAAAAAAAAAIMTPSFNRLAAEAMVLPPSADNVSVDRDGPSGGRALLWGRARSDAAGAGTAGSAGDTDGDDLESGSGSDADADSVLTATADGAASYVEGEEEDCDDNDDDDDDDAGDDDFDDGDDDGDDEAGGFAGRGEAAPNADPAAAGGVIPAPLFGRAIAPALRERTQSPTVLQSQAAAAAAASLVASPEVASAVARSGLDADGSAIAQYVSAVTGVALADTISTLESLGAIRYRAGIYTTTITPERILAALATKWPRAALAATGRISAMS</sequence>
<dbReference type="OrthoDB" id="787137at2759"/>
<keyword evidence="1" id="KW-0808">Transferase</keyword>
<dbReference type="InterPro" id="IPR016181">
    <property type="entry name" value="Acyl_CoA_acyltransferase"/>
</dbReference>
<dbReference type="EMBL" id="VLTO01000076">
    <property type="protein sequence ID" value="KAA0168279.1"/>
    <property type="molecule type" value="Genomic_DNA"/>
</dbReference>
<dbReference type="Proteomes" id="UP000322899">
    <property type="component" value="Unassembled WGS sequence"/>
</dbReference>
<gene>
    <name evidence="5" type="ORF">FNF27_07159</name>
</gene>
<feature type="compositionally biased region" description="Low complexity" evidence="3">
    <location>
        <begin position="449"/>
        <end position="460"/>
    </location>
</feature>
<name>A0A5A8DSX0_CAFRO</name>
<feature type="region of interest" description="Disordered" evidence="3">
    <location>
        <begin position="449"/>
        <end position="542"/>
    </location>
</feature>
<protein>
    <recommendedName>
        <fullName evidence="4">MYST-type HAT domain-containing protein</fullName>
    </recommendedName>
</protein>
<feature type="domain" description="MYST-type HAT" evidence="4">
    <location>
        <begin position="129"/>
        <end position="422"/>
    </location>
</feature>